<gene>
    <name evidence="2" type="ORF">CYMTET_25001</name>
    <name evidence="1" type="ORF">CYMTET_45924</name>
</gene>
<organism evidence="1 3">
    <name type="scientific">Cymbomonas tetramitiformis</name>
    <dbReference type="NCBI Taxonomy" id="36881"/>
    <lineage>
        <taxon>Eukaryota</taxon>
        <taxon>Viridiplantae</taxon>
        <taxon>Chlorophyta</taxon>
        <taxon>Pyramimonadophyceae</taxon>
        <taxon>Pyramimonadales</taxon>
        <taxon>Pyramimonadaceae</taxon>
        <taxon>Cymbomonas</taxon>
    </lineage>
</organism>
<reference evidence="1 3" key="1">
    <citation type="journal article" date="2015" name="Genome Biol. Evol.">
        <title>Comparative Genomics of a Bacterivorous Green Alga Reveals Evolutionary Causalities and Consequences of Phago-Mixotrophic Mode of Nutrition.</title>
        <authorList>
            <person name="Burns J.A."/>
            <person name="Paasch A."/>
            <person name="Narechania A."/>
            <person name="Kim E."/>
        </authorList>
    </citation>
    <scope>NUCLEOTIDE SEQUENCE [LARGE SCALE GENOMIC DNA]</scope>
    <source>
        <strain evidence="1">PLY_AMNH</strain>
    </source>
</reference>
<dbReference type="Proteomes" id="UP001190700">
    <property type="component" value="Unassembled WGS sequence"/>
</dbReference>
<evidence type="ECO:0000313" key="3">
    <source>
        <dbReference type="Proteomes" id="UP001190700"/>
    </source>
</evidence>
<comment type="caution">
    <text evidence="1">The sequence shown here is derived from an EMBL/GenBank/DDBJ whole genome shotgun (WGS) entry which is preliminary data.</text>
</comment>
<dbReference type="EMBL" id="LGRX02013161">
    <property type="protein sequence ID" value="KAK3266369.1"/>
    <property type="molecule type" value="Genomic_DNA"/>
</dbReference>
<sequence length="133" mass="14353">MEPALAAGLPTPGGAVMDAAPKLFTQGRRLRRPPLVVPLEYIGGSRRQQGLPTFACIMDHLGPPPSVHDRTWVSTGVVATFDREHFSPTLRAAISSANSQWLRHGTTRLECTNPATKHALQQPLGLAGARKDQ</sequence>
<protein>
    <submittedName>
        <fullName evidence="1">Uncharacterized protein</fullName>
    </submittedName>
</protein>
<dbReference type="AlphaFoldDB" id="A0AAE0BYM1"/>
<accession>A0AAE0BYM1</accession>
<dbReference type="EMBL" id="LGRX02031829">
    <property type="protein sequence ID" value="KAK3244459.1"/>
    <property type="molecule type" value="Genomic_DNA"/>
</dbReference>
<name>A0AAE0BYM1_9CHLO</name>
<reference evidence="1" key="2">
    <citation type="submission" date="2023-06" db="EMBL/GenBank/DDBJ databases">
        <title>Long-read-based genome assembly of the green algal bacterivore Cymbomonas tetramitiformis.</title>
        <authorList>
            <person name="Gyaltshen Y."/>
            <person name="Rozenberg A."/>
            <person name="Paasch A."/>
            <person name="Burns J.A."/>
            <person name="Warring S."/>
            <person name="Larson R."/>
            <person name="Maurer-Alcala X."/>
            <person name="Dacks J."/>
            <person name="Kim E."/>
        </authorList>
    </citation>
    <scope>NUCLEOTIDE SEQUENCE</scope>
    <source>
        <strain evidence="1">PLY_AMNH</strain>
    </source>
</reference>
<keyword evidence="3" id="KW-1185">Reference proteome</keyword>
<proteinExistence type="predicted"/>
<evidence type="ECO:0000313" key="2">
    <source>
        <dbReference type="EMBL" id="KAK3266369.1"/>
    </source>
</evidence>
<evidence type="ECO:0000313" key="1">
    <source>
        <dbReference type="EMBL" id="KAK3244459.1"/>
    </source>
</evidence>